<protein>
    <submittedName>
        <fullName evidence="2">Nucleoside-diphosphate-sugar epimerase</fullName>
    </submittedName>
</protein>
<dbReference type="SUPFAM" id="SSF51735">
    <property type="entry name" value="NAD(P)-binding Rossmann-fold domains"/>
    <property type="match status" value="1"/>
</dbReference>
<keyword evidence="3" id="KW-1185">Reference proteome</keyword>
<sequence>MIISILGCGWYGKALGIALLNSSYDVKGSTTSADKIDILRAEGIKPYLIDLSHEKQVIDNDFFACDVLWICIPPRARAGKGAEYLLQINQLIPLIKQNQIKHVVLISSTGVYGDNNATVNELNHPEPDSEAGKILLEAEQLLSAETAFTTTIIRFGGLFGPGRDPGRFFAGKTDIPNGDAPVNMIDLTDCIGVSLSLLEKKAFGNIFNAVSPQHPTRAEFYTQAAKRSGLAMPQFIAEKKNWKIVESVNVPTLLQYAFRWI</sequence>
<dbReference type="PANTHER" id="PTHR48079">
    <property type="entry name" value="PROTEIN YEEZ"/>
    <property type="match status" value="1"/>
</dbReference>
<dbReference type="EMBL" id="PGFJ01000001">
    <property type="protein sequence ID" value="PJJ84878.1"/>
    <property type="molecule type" value="Genomic_DNA"/>
</dbReference>
<dbReference type="InterPro" id="IPR016040">
    <property type="entry name" value="NAD(P)-bd_dom"/>
</dbReference>
<dbReference type="Gene3D" id="3.40.50.720">
    <property type="entry name" value="NAD(P)-binding Rossmann-like Domain"/>
    <property type="match status" value="1"/>
</dbReference>
<gene>
    <name evidence="2" type="ORF">CLV57_1900</name>
</gene>
<dbReference type="AlphaFoldDB" id="A0A2H9VVN2"/>
<dbReference type="GO" id="GO:0005737">
    <property type="term" value="C:cytoplasm"/>
    <property type="evidence" value="ECO:0007669"/>
    <property type="project" value="TreeGrafter"/>
</dbReference>
<dbReference type="OrthoDB" id="751203at2"/>
<reference evidence="2 3" key="1">
    <citation type="submission" date="2017-11" db="EMBL/GenBank/DDBJ databases">
        <title>Genomic Encyclopedia of Archaeal and Bacterial Type Strains, Phase II (KMG-II): From Individual Species to Whole Genera.</title>
        <authorList>
            <person name="Goeker M."/>
        </authorList>
    </citation>
    <scope>NUCLEOTIDE SEQUENCE [LARGE SCALE GENOMIC DNA]</scope>
    <source>
        <strain evidence="2 3">DSM 28175</strain>
    </source>
</reference>
<evidence type="ECO:0000313" key="2">
    <source>
        <dbReference type="EMBL" id="PJJ84878.1"/>
    </source>
</evidence>
<dbReference type="PANTHER" id="PTHR48079:SF6">
    <property type="entry name" value="NAD(P)-BINDING DOMAIN-CONTAINING PROTEIN-RELATED"/>
    <property type="match status" value="1"/>
</dbReference>
<organism evidence="2 3">
    <name type="scientific">Mucilaginibacter auburnensis</name>
    <dbReference type="NCBI Taxonomy" id="1457233"/>
    <lineage>
        <taxon>Bacteria</taxon>
        <taxon>Pseudomonadati</taxon>
        <taxon>Bacteroidota</taxon>
        <taxon>Sphingobacteriia</taxon>
        <taxon>Sphingobacteriales</taxon>
        <taxon>Sphingobacteriaceae</taxon>
        <taxon>Mucilaginibacter</taxon>
    </lineage>
</organism>
<evidence type="ECO:0000259" key="1">
    <source>
        <dbReference type="Pfam" id="PF13460"/>
    </source>
</evidence>
<name>A0A2H9VVN2_9SPHI</name>
<proteinExistence type="predicted"/>
<dbReference type="Proteomes" id="UP000242687">
    <property type="component" value="Unassembled WGS sequence"/>
</dbReference>
<evidence type="ECO:0000313" key="3">
    <source>
        <dbReference type="Proteomes" id="UP000242687"/>
    </source>
</evidence>
<feature type="domain" description="NAD(P)-binding" evidence="1">
    <location>
        <begin position="9"/>
        <end position="162"/>
    </location>
</feature>
<dbReference type="Pfam" id="PF13460">
    <property type="entry name" value="NAD_binding_10"/>
    <property type="match status" value="1"/>
</dbReference>
<accession>A0A2H9VVN2</accession>
<dbReference type="GO" id="GO:0004029">
    <property type="term" value="F:aldehyde dehydrogenase (NAD+) activity"/>
    <property type="evidence" value="ECO:0007669"/>
    <property type="project" value="TreeGrafter"/>
</dbReference>
<dbReference type="CDD" id="cd05266">
    <property type="entry name" value="SDR_a4"/>
    <property type="match status" value="1"/>
</dbReference>
<dbReference type="RefSeq" id="WP_100341050.1">
    <property type="nucleotide sequence ID" value="NZ_PGFJ01000001.1"/>
</dbReference>
<dbReference type="InterPro" id="IPR036291">
    <property type="entry name" value="NAD(P)-bd_dom_sf"/>
</dbReference>
<dbReference type="InterPro" id="IPR051783">
    <property type="entry name" value="NAD(P)-dependent_oxidoreduct"/>
</dbReference>
<comment type="caution">
    <text evidence="2">The sequence shown here is derived from an EMBL/GenBank/DDBJ whole genome shotgun (WGS) entry which is preliminary data.</text>
</comment>